<feature type="non-terminal residue" evidence="3">
    <location>
        <position position="122"/>
    </location>
</feature>
<dbReference type="Pfam" id="PF00005">
    <property type="entry name" value="ABC_tran"/>
    <property type="match status" value="1"/>
</dbReference>
<gene>
    <name evidence="3" type="ORF">B1A_01494</name>
</gene>
<keyword evidence="3" id="KW-0067">ATP-binding</keyword>
<keyword evidence="1" id="KW-0813">Transport</keyword>
<dbReference type="AlphaFoldDB" id="T1CC35"/>
<dbReference type="PANTHER" id="PTHR42781:SF4">
    <property type="entry name" value="SPERMIDINE_PUTRESCINE IMPORT ATP-BINDING PROTEIN POTA"/>
    <property type="match status" value="1"/>
</dbReference>
<dbReference type="PANTHER" id="PTHR42781">
    <property type="entry name" value="SPERMIDINE/PUTRESCINE IMPORT ATP-BINDING PROTEIN POTA"/>
    <property type="match status" value="1"/>
</dbReference>
<accession>T1CC35</accession>
<dbReference type="GO" id="GO:0016887">
    <property type="term" value="F:ATP hydrolysis activity"/>
    <property type="evidence" value="ECO:0007669"/>
    <property type="project" value="InterPro"/>
</dbReference>
<feature type="domain" description="ABC transporter" evidence="2">
    <location>
        <begin position="25"/>
        <end position="111"/>
    </location>
</feature>
<dbReference type="GO" id="GO:0005524">
    <property type="term" value="F:ATP binding"/>
    <property type="evidence" value="ECO:0007669"/>
    <property type="project" value="UniProtKB-KW"/>
</dbReference>
<comment type="caution">
    <text evidence="3">The sequence shown here is derived from an EMBL/GenBank/DDBJ whole genome shotgun (WGS) entry which is preliminary data.</text>
</comment>
<protein>
    <submittedName>
        <fullName evidence="3">Spermidine/putrescine ABC transporter ATP-binding protein</fullName>
    </submittedName>
</protein>
<name>T1CC35_9ZZZZ</name>
<dbReference type="InterPro" id="IPR050093">
    <property type="entry name" value="ABC_SmlMolc_Importer"/>
</dbReference>
<evidence type="ECO:0000259" key="2">
    <source>
        <dbReference type="Pfam" id="PF00005"/>
    </source>
</evidence>
<evidence type="ECO:0000313" key="3">
    <source>
        <dbReference type="EMBL" id="EQD79862.1"/>
    </source>
</evidence>
<evidence type="ECO:0000256" key="1">
    <source>
        <dbReference type="ARBA" id="ARBA00022448"/>
    </source>
</evidence>
<reference evidence="3" key="1">
    <citation type="submission" date="2013-08" db="EMBL/GenBank/DDBJ databases">
        <authorList>
            <person name="Mendez C."/>
            <person name="Richter M."/>
            <person name="Ferrer M."/>
            <person name="Sanchez J."/>
        </authorList>
    </citation>
    <scope>NUCLEOTIDE SEQUENCE</scope>
</reference>
<keyword evidence="3" id="KW-0547">Nucleotide-binding</keyword>
<proteinExistence type="predicted"/>
<dbReference type="EMBL" id="AUZX01001140">
    <property type="protein sequence ID" value="EQD79862.1"/>
    <property type="molecule type" value="Genomic_DNA"/>
</dbReference>
<dbReference type="InterPro" id="IPR027417">
    <property type="entry name" value="P-loop_NTPase"/>
</dbReference>
<dbReference type="InterPro" id="IPR003439">
    <property type="entry name" value="ABC_transporter-like_ATP-bd"/>
</dbReference>
<sequence>MSGSELPPALDLRGLRVSYRNRPVLRGIDLTVEAGEFVVLMGPNGSGKSTLLRAVVGLEGTDAGAVRVFGQEVGRLPPHRRGVVLMGQEPGLFARRSVFANIAYAAGIRGAPEAEVRSRGRS</sequence>
<reference evidence="3" key="2">
    <citation type="journal article" date="2014" name="ISME J.">
        <title>Microbial stratification in low pH oxic and suboxic macroscopic growths along an acid mine drainage.</title>
        <authorList>
            <person name="Mendez-Garcia C."/>
            <person name="Mesa V."/>
            <person name="Sprenger R.R."/>
            <person name="Richter M."/>
            <person name="Diez M.S."/>
            <person name="Solano J."/>
            <person name="Bargiela R."/>
            <person name="Golyshina O.V."/>
            <person name="Manteca A."/>
            <person name="Ramos J.L."/>
            <person name="Gallego J.R."/>
            <person name="Llorente I."/>
            <person name="Martins Dos Santos V.A."/>
            <person name="Jensen O.N."/>
            <person name="Pelaez A.I."/>
            <person name="Sanchez J."/>
            <person name="Ferrer M."/>
        </authorList>
    </citation>
    <scope>NUCLEOTIDE SEQUENCE</scope>
</reference>
<organism evidence="3">
    <name type="scientific">mine drainage metagenome</name>
    <dbReference type="NCBI Taxonomy" id="410659"/>
    <lineage>
        <taxon>unclassified sequences</taxon>
        <taxon>metagenomes</taxon>
        <taxon>ecological metagenomes</taxon>
    </lineage>
</organism>
<dbReference type="SUPFAM" id="SSF52540">
    <property type="entry name" value="P-loop containing nucleoside triphosphate hydrolases"/>
    <property type="match status" value="1"/>
</dbReference>
<dbReference type="Gene3D" id="3.40.50.300">
    <property type="entry name" value="P-loop containing nucleotide triphosphate hydrolases"/>
    <property type="match status" value="1"/>
</dbReference>